<reference evidence="2 3" key="1">
    <citation type="submission" date="2019-03" db="EMBL/GenBank/DDBJ databases">
        <title>Genomic Encyclopedia of Type Strains, Phase III (KMG-III): the genomes of soil and plant-associated and newly described type strains.</title>
        <authorList>
            <person name="Whitman W."/>
        </authorList>
    </citation>
    <scope>NUCLEOTIDE SEQUENCE [LARGE SCALE GENOMIC DNA]</scope>
    <source>
        <strain evidence="2 3">CECT 8446</strain>
    </source>
</reference>
<dbReference type="PANTHER" id="PTHR30469">
    <property type="entry name" value="MULTIDRUG RESISTANCE PROTEIN MDTA"/>
    <property type="match status" value="1"/>
</dbReference>
<proteinExistence type="predicted"/>
<dbReference type="Proteomes" id="UP000294535">
    <property type="component" value="Unassembled WGS sequence"/>
</dbReference>
<dbReference type="AlphaFoldDB" id="A0A4R6T5I1"/>
<comment type="caution">
    <text evidence="2">The sequence shown here is derived from an EMBL/GenBank/DDBJ whole genome shotgun (WGS) entry which is preliminary data.</text>
</comment>
<protein>
    <submittedName>
        <fullName evidence="2">Biotin/lipoyl-binding protein</fullName>
    </submittedName>
</protein>
<name>A0A4R6T5I1_9BACT</name>
<keyword evidence="3" id="KW-1185">Reference proteome</keyword>
<keyword evidence="1" id="KW-0732">Signal</keyword>
<evidence type="ECO:0000313" key="2">
    <source>
        <dbReference type="EMBL" id="TDQ14790.1"/>
    </source>
</evidence>
<feature type="signal peptide" evidence="1">
    <location>
        <begin position="1"/>
        <end position="21"/>
    </location>
</feature>
<dbReference type="GO" id="GO:0015562">
    <property type="term" value="F:efflux transmembrane transporter activity"/>
    <property type="evidence" value="ECO:0007669"/>
    <property type="project" value="TreeGrafter"/>
</dbReference>
<gene>
    <name evidence="2" type="ORF">DFQ04_3384</name>
</gene>
<evidence type="ECO:0000256" key="1">
    <source>
        <dbReference type="SAM" id="SignalP"/>
    </source>
</evidence>
<evidence type="ECO:0000313" key="3">
    <source>
        <dbReference type="Proteomes" id="UP000294535"/>
    </source>
</evidence>
<accession>A0A4R6T5I1</accession>
<dbReference type="Gene3D" id="2.40.50.100">
    <property type="match status" value="1"/>
</dbReference>
<dbReference type="PANTHER" id="PTHR30469:SF38">
    <property type="entry name" value="HLYD FAMILY SECRETION PROTEIN"/>
    <property type="match status" value="1"/>
</dbReference>
<dbReference type="PROSITE" id="PS51257">
    <property type="entry name" value="PROKAR_LIPOPROTEIN"/>
    <property type="match status" value="1"/>
</dbReference>
<dbReference type="RefSeq" id="WP_133557941.1">
    <property type="nucleotide sequence ID" value="NZ_SNYF01000009.1"/>
</dbReference>
<organism evidence="2 3">
    <name type="scientific">Algoriphagus boseongensis</name>
    <dbReference type="NCBI Taxonomy" id="1442587"/>
    <lineage>
        <taxon>Bacteria</taxon>
        <taxon>Pseudomonadati</taxon>
        <taxon>Bacteroidota</taxon>
        <taxon>Cytophagia</taxon>
        <taxon>Cytophagales</taxon>
        <taxon>Cyclobacteriaceae</taxon>
        <taxon>Algoriphagus</taxon>
    </lineage>
</organism>
<dbReference type="GO" id="GO:1990281">
    <property type="term" value="C:efflux pump complex"/>
    <property type="evidence" value="ECO:0007669"/>
    <property type="project" value="TreeGrafter"/>
</dbReference>
<dbReference type="EMBL" id="SNYF01000009">
    <property type="protein sequence ID" value="TDQ14790.1"/>
    <property type="molecule type" value="Genomic_DNA"/>
</dbReference>
<dbReference type="OrthoDB" id="9801814at2"/>
<sequence>MRFLVPFLLLSFLVIFSCTEAKEASQEIPAESFRKEVAATEVRVGKAERKSFDYLINAIGKLEARSEVIALVEREGYLEKVLVLEGQAVQKGQVIATLDRREAEFELENEIV</sequence>
<feature type="chain" id="PRO_5020718391" evidence="1">
    <location>
        <begin position="22"/>
        <end position="112"/>
    </location>
</feature>